<reference evidence="4" key="1">
    <citation type="submission" date="2017-02" db="UniProtKB">
        <authorList>
            <consortium name="WormBaseParasite"/>
        </authorList>
    </citation>
    <scope>IDENTIFICATION</scope>
</reference>
<proteinExistence type="predicted"/>
<sequence>MKSTLTWLSCGQRLLSSCGTVVVAVAVEFVAQITGCIHPCISVYNDDHPYDLVNITAAFSEIASVVSNILGTGGNIAGSGAEALGGIGTLYQLAQTALQLTGTGVGILNQASEGKWFSDLTNNIVSNQREIQDRLLAKGASPDELASGSLLSNKITGGFPASNYNRPRPESGEEISVKELGQLGENFKPPDPEDYEELKNPDPESLIRIDKHALEIPTSSPVPTTESEPHTLFPDEETINQQKKDKKLVESFGQPLTLRLEPVAIAADDYYTDVKSELYSEFDTDSSSISNVEEIDVDEKKSKKNVTSSSQGNKNDEVPTDVKEVVELIRKGDLNNQQIAEVLSELLKDKSKSNKAVEKSTNQLSRQTPPKPPKKVVPTTAATPSAHHKQHKATDTDDSDLLYHAKILKQVDRAPTTINQKIDEDENLKSLERSTVSPTKRVTKYPRRTMPPPGARGTGKPKQTSKPKTNSDNLAMPKFNSGFPAVPQSLNMFTIATPPPWTTKFWTPPTLPTLATLPTPAPNLFTLQPNVFQPKLPSTNNLLSAKSFTPVSVSQSLKPATNVMSIPPQNNYIPQQYPLFQQPNTGYYWVPQPYTYGQTIQQYAPSVLQSQPTVWNRPFRTVK</sequence>
<organism evidence="3 4">
    <name type="scientific">Syphacia muris</name>
    <dbReference type="NCBI Taxonomy" id="451379"/>
    <lineage>
        <taxon>Eukaryota</taxon>
        <taxon>Metazoa</taxon>
        <taxon>Ecdysozoa</taxon>
        <taxon>Nematoda</taxon>
        <taxon>Chromadorea</taxon>
        <taxon>Rhabditida</taxon>
        <taxon>Spirurina</taxon>
        <taxon>Oxyuridomorpha</taxon>
        <taxon>Oxyuroidea</taxon>
        <taxon>Oxyuridae</taxon>
        <taxon>Syphacia</taxon>
    </lineage>
</organism>
<evidence type="ECO:0000256" key="2">
    <source>
        <dbReference type="SAM" id="SignalP"/>
    </source>
</evidence>
<accession>A0A0N5AIX1</accession>
<feature type="signal peptide" evidence="2">
    <location>
        <begin position="1"/>
        <end position="26"/>
    </location>
</feature>
<feature type="region of interest" description="Disordered" evidence="1">
    <location>
        <begin position="346"/>
        <end position="398"/>
    </location>
</feature>
<feature type="compositionally biased region" description="Polar residues" evidence="1">
    <location>
        <begin position="461"/>
        <end position="473"/>
    </location>
</feature>
<name>A0A0N5AIX1_9BILA</name>
<feature type="region of interest" description="Disordered" evidence="1">
    <location>
        <begin position="281"/>
        <end position="321"/>
    </location>
</feature>
<keyword evidence="2" id="KW-0732">Signal</keyword>
<evidence type="ECO:0000313" key="3">
    <source>
        <dbReference type="Proteomes" id="UP000046393"/>
    </source>
</evidence>
<protein>
    <submittedName>
        <fullName evidence="4">PAM2 domain-containing protein</fullName>
    </submittedName>
</protein>
<feature type="region of interest" description="Disordered" evidence="1">
    <location>
        <begin position="429"/>
        <end position="477"/>
    </location>
</feature>
<dbReference type="STRING" id="451379.A0A0N5AIX1"/>
<evidence type="ECO:0000313" key="4">
    <source>
        <dbReference type="WBParaSite" id="SMUV_0000438201-mRNA-1"/>
    </source>
</evidence>
<feature type="chain" id="PRO_5005893144" evidence="2">
    <location>
        <begin position="27"/>
        <end position="623"/>
    </location>
</feature>
<evidence type="ECO:0000256" key="1">
    <source>
        <dbReference type="SAM" id="MobiDB-lite"/>
    </source>
</evidence>
<feature type="region of interest" description="Disordered" evidence="1">
    <location>
        <begin position="149"/>
        <end position="172"/>
    </location>
</feature>
<keyword evidence="3" id="KW-1185">Reference proteome</keyword>
<feature type="compositionally biased region" description="Basic and acidic residues" evidence="1">
    <location>
        <begin position="346"/>
        <end position="358"/>
    </location>
</feature>
<dbReference type="WBParaSite" id="SMUV_0000438201-mRNA-1">
    <property type="protein sequence ID" value="SMUV_0000438201-mRNA-1"/>
    <property type="gene ID" value="SMUV_0000438201"/>
</dbReference>
<dbReference type="Proteomes" id="UP000046393">
    <property type="component" value="Unplaced"/>
</dbReference>
<dbReference type="AlphaFoldDB" id="A0A0N5AIX1"/>